<keyword evidence="2" id="KW-1185">Reference proteome</keyword>
<gene>
    <name evidence="1" type="ORF">GCM10022244_22830</name>
</gene>
<protein>
    <submittedName>
        <fullName evidence="1">Uncharacterized protein</fullName>
    </submittedName>
</protein>
<dbReference type="EMBL" id="BAABAJ010000006">
    <property type="protein sequence ID" value="GAA3912231.1"/>
    <property type="molecule type" value="Genomic_DNA"/>
</dbReference>
<reference evidence="2" key="1">
    <citation type="journal article" date="2019" name="Int. J. Syst. Evol. Microbiol.">
        <title>The Global Catalogue of Microorganisms (GCM) 10K type strain sequencing project: providing services to taxonomists for standard genome sequencing and annotation.</title>
        <authorList>
            <consortium name="The Broad Institute Genomics Platform"/>
            <consortium name="The Broad Institute Genome Sequencing Center for Infectious Disease"/>
            <person name="Wu L."/>
            <person name="Ma J."/>
        </authorList>
    </citation>
    <scope>NUCLEOTIDE SEQUENCE [LARGE SCALE GENOMIC DNA]</scope>
    <source>
        <strain evidence="2">JCM 16956</strain>
    </source>
</reference>
<proteinExistence type="predicted"/>
<accession>A0ABP7M5I1</accession>
<name>A0ABP7M5I1_9ACTN</name>
<comment type="caution">
    <text evidence="1">The sequence shown here is derived from an EMBL/GenBank/DDBJ whole genome shotgun (WGS) entry which is preliminary data.</text>
</comment>
<dbReference type="Proteomes" id="UP001501000">
    <property type="component" value="Unassembled WGS sequence"/>
</dbReference>
<evidence type="ECO:0000313" key="1">
    <source>
        <dbReference type="EMBL" id="GAA3912231.1"/>
    </source>
</evidence>
<evidence type="ECO:0000313" key="2">
    <source>
        <dbReference type="Proteomes" id="UP001501000"/>
    </source>
</evidence>
<sequence length="105" mass="11622">MADAGEAIPTCAVIAAATRLVATNSRPNLTDLMLCLSLQSHVDQAHENHDRRAAARLPVIFVLNVSLDVGEHSQWTHTPNKRLTDKKLSEEVMYLSNPARSHRQV</sequence>
<organism evidence="1 2">
    <name type="scientific">Streptomyces gulbargensis</name>
    <dbReference type="NCBI Taxonomy" id="364901"/>
    <lineage>
        <taxon>Bacteria</taxon>
        <taxon>Bacillati</taxon>
        <taxon>Actinomycetota</taxon>
        <taxon>Actinomycetes</taxon>
        <taxon>Kitasatosporales</taxon>
        <taxon>Streptomycetaceae</taxon>
        <taxon>Streptomyces</taxon>
    </lineage>
</organism>